<keyword evidence="1" id="KW-0175">Coiled coil</keyword>
<dbReference type="SUPFAM" id="SSF53448">
    <property type="entry name" value="Nucleotide-diphospho-sugar transferases"/>
    <property type="match status" value="2"/>
</dbReference>
<dbReference type="RefSeq" id="WP_143969510.1">
    <property type="nucleotide sequence ID" value="NZ_VJOO01000024.1"/>
</dbReference>
<gene>
    <name evidence="3" type="primary">tuaG</name>
    <name evidence="3" type="ORF">Tfont_02213</name>
</gene>
<dbReference type="CDD" id="cd04186">
    <property type="entry name" value="GT_2_like_c"/>
    <property type="match status" value="1"/>
</dbReference>
<dbReference type="PANTHER" id="PTHR43685">
    <property type="entry name" value="GLYCOSYLTRANSFERASE"/>
    <property type="match status" value="1"/>
</dbReference>
<comment type="caution">
    <text evidence="3">The sequence shown here is derived from an EMBL/GenBank/DDBJ whole genome shotgun (WGS) entry which is preliminary data.</text>
</comment>
<dbReference type="InterPro" id="IPR029044">
    <property type="entry name" value="Nucleotide-diphossugar_trans"/>
</dbReference>
<reference evidence="3 4" key="1">
    <citation type="submission" date="2019-07" db="EMBL/GenBank/DDBJ databases">
        <title>Tepidimonas fonticaldi AT-A2 draft genome.</title>
        <authorList>
            <person name="Da Costa M.S."/>
            <person name="Froufe H.J.C."/>
            <person name="Egas C."/>
            <person name="Albuquerque L."/>
        </authorList>
    </citation>
    <scope>NUCLEOTIDE SEQUENCE [LARGE SCALE GENOMIC DNA]</scope>
    <source>
        <strain evidence="3 4">AT-A2</strain>
    </source>
</reference>
<evidence type="ECO:0000259" key="2">
    <source>
        <dbReference type="Pfam" id="PF00535"/>
    </source>
</evidence>
<evidence type="ECO:0000313" key="4">
    <source>
        <dbReference type="Proteomes" id="UP000316388"/>
    </source>
</evidence>
<dbReference type="SUPFAM" id="SSF53335">
    <property type="entry name" value="S-adenosyl-L-methionine-dependent methyltransferases"/>
    <property type="match status" value="1"/>
</dbReference>
<keyword evidence="3" id="KW-0328">Glycosyltransferase</keyword>
<dbReference type="GO" id="GO:0016757">
    <property type="term" value="F:glycosyltransferase activity"/>
    <property type="evidence" value="ECO:0007669"/>
    <property type="project" value="UniProtKB-KW"/>
</dbReference>
<dbReference type="CDD" id="cd02440">
    <property type="entry name" value="AdoMet_MTases"/>
    <property type="match status" value="1"/>
</dbReference>
<feature type="domain" description="Glycosyltransferase 2-like" evidence="2">
    <location>
        <begin position="682"/>
        <end position="800"/>
    </location>
</feature>
<sequence>MTAAVKPGESLKYHVDHDEVAPESVLGQILSLIRPGTRVLELGCATGSMTRILKSRHGCRVDAVELDAVAAEAARPFCERLLVEDLETVAWDAPFFSGQTYDHVLIADVLEHLRDPGRVLRGVRGLLREGGNIVVSTPNIGFAGVQAALQAGWFPYGPTGLLDQGHVHFFTRFELEALMLSCGVVPVERRAVHWGPGDSEFGRYWQQLPPQDRQNLLATADATVYQWVVAAELPSDDAWRRCVLFGSNGAVQERQFARLSDQASRLQQALDDAERRLRETLDRAQADASRLRELERELQTLREQRDRAQTDLHRIVSSRSWRLTAPIRGGRQAVSALRANARRVLASIRTRGLRPTLRRVAQRLMGRPSIPVPPQGGTPSELLAGDWGAYRAWLATYELLPPDGPEQVAQALRDPGLWPSIGVVVPVFNPHLEWLDAAIESVRRQWYPRWQLYLVDDCSTRQRAELAARLERWCKEDPRIHVVWRESNGHISAATNDGVALSNDEWVTFLDQDDLLSPHALWCVAAAIRQRPDARVVYSDEDKIDAQGLRREPHFKPDWNPDLLLSYNYLCHLVAYRREEVVAAGGLRQGFEGAQDYDLALRLVERCAPEQIIHIPRVLYHWRVHDGSTAQDVGVKPYALEAGRRALQDAMQRRGVSATVTIDQNLVYRVRYRIEGPQPHITIVVPTRNGGRLLQTCIDSVIARTDYAHYDIVIIDNGSDQPETLRLLQGYAQHPLCTVVRDPRPFNYAALHNAAVPGVRGEYVLLLNDDIEVKDADWLREMVSVALQPGVGIVGARLLFPNDTLQHGGVLLVGGVAGHAHKRLPADHWGYMMRARVRQTLSAVTAACLLVPKAVYQQVGGMDEQLAVAFNDVAFCLAVGQAGYRIVWTPYAELYHHESATRGYEYEDPVKQRRFEGEVRYMQERWGERLREDPALNPNLDNMREDFALARPPRLPAIFEPRMERVV</sequence>
<evidence type="ECO:0000256" key="1">
    <source>
        <dbReference type="SAM" id="Coils"/>
    </source>
</evidence>
<accession>A0A554XIR2</accession>
<dbReference type="Gene3D" id="3.90.550.10">
    <property type="entry name" value="Spore Coat Polysaccharide Biosynthesis Protein SpsA, Chain A"/>
    <property type="match status" value="2"/>
</dbReference>
<keyword evidence="3" id="KW-0808">Transferase</keyword>
<dbReference type="EC" id="2.4.-.-" evidence="3"/>
<dbReference type="Proteomes" id="UP000316388">
    <property type="component" value="Unassembled WGS sequence"/>
</dbReference>
<feature type="domain" description="Glycosyltransferase 2-like" evidence="2">
    <location>
        <begin position="423"/>
        <end position="555"/>
    </location>
</feature>
<name>A0A554XIR2_9BURK</name>
<dbReference type="InterPro" id="IPR050834">
    <property type="entry name" value="Glycosyltransf_2"/>
</dbReference>
<proteinExistence type="predicted"/>
<evidence type="ECO:0000313" key="3">
    <source>
        <dbReference type="EMBL" id="TSE35702.1"/>
    </source>
</evidence>
<dbReference type="EMBL" id="VJOO01000024">
    <property type="protein sequence ID" value="TSE35702.1"/>
    <property type="molecule type" value="Genomic_DNA"/>
</dbReference>
<dbReference type="Gene3D" id="3.40.50.150">
    <property type="entry name" value="Vaccinia Virus protein VP39"/>
    <property type="match status" value="1"/>
</dbReference>
<protein>
    <submittedName>
        <fullName evidence="3">Putative teichuronic acid biosynthesis glycosyltransferase TuaG</fullName>
        <ecNumber evidence="3">2.4.-.-</ecNumber>
    </submittedName>
</protein>
<dbReference type="InterPro" id="IPR001173">
    <property type="entry name" value="Glyco_trans_2-like"/>
</dbReference>
<organism evidence="3 4">
    <name type="scientific">Tepidimonas fonticaldi</name>
    <dbReference type="NCBI Taxonomy" id="1101373"/>
    <lineage>
        <taxon>Bacteria</taxon>
        <taxon>Pseudomonadati</taxon>
        <taxon>Pseudomonadota</taxon>
        <taxon>Betaproteobacteria</taxon>
        <taxon>Burkholderiales</taxon>
        <taxon>Tepidimonas</taxon>
    </lineage>
</organism>
<feature type="coiled-coil region" evidence="1">
    <location>
        <begin position="256"/>
        <end position="311"/>
    </location>
</feature>
<dbReference type="Pfam" id="PF00535">
    <property type="entry name" value="Glycos_transf_2"/>
    <property type="match status" value="2"/>
</dbReference>
<dbReference type="PANTHER" id="PTHR43685:SF2">
    <property type="entry name" value="GLYCOSYLTRANSFERASE 2-LIKE DOMAIN-CONTAINING PROTEIN"/>
    <property type="match status" value="1"/>
</dbReference>
<dbReference type="InterPro" id="IPR029063">
    <property type="entry name" value="SAM-dependent_MTases_sf"/>
</dbReference>
<dbReference type="AlphaFoldDB" id="A0A554XIR2"/>
<dbReference type="Pfam" id="PF13489">
    <property type="entry name" value="Methyltransf_23"/>
    <property type="match status" value="1"/>
</dbReference>
<dbReference type="CDD" id="cd04184">
    <property type="entry name" value="GT2_RfbC_Mx_like"/>
    <property type="match status" value="1"/>
</dbReference>